<proteinExistence type="predicted"/>
<gene>
    <name evidence="1" type="ORF">PVOR_14679</name>
</gene>
<sequence length="32" mass="3341">MGTYGWFTVAPSHTVPPQPTVAGSAFYNGSDP</sequence>
<dbReference type="AlphaFoldDB" id="A0A2R9SV99"/>
<reference evidence="1 2" key="1">
    <citation type="journal article" date="2010" name="BMC Genomics">
        <title>Genome sequence of the pattern forming Paenibacillus vortex bacterium reveals potential for thriving in complex environments.</title>
        <authorList>
            <person name="Sirota-Madi A."/>
            <person name="Olender T."/>
            <person name="Helman Y."/>
            <person name="Ingham C."/>
            <person name="Brainis I."/>
            <person name="Roth D."/>
            <person name="Hagi E."/>
            <person name="Brodsky L."/>
            <person name="Leshkowitz D."/>
            <person name="Galatenko V."/>
            <person name="Nikolaev V."/>
            <person name="Mugasimangalam R.C."/>
            <person name="Bransburg-Zabary S."/>
            <person name="Gutnick D.L."/>
            <person name="Lancet D."/>
            <person name="Ben-Jacob E."/>
        </authorList>
    </citation>
    <scope>NUCLEOTIDE SEQUENCE [LARGE SCALE GENOMIC DNA]</scope>
    <source>
        <strain evidence="1 2">V453</strain>
    </source>
</reference>
<keyword evidence="2" id="KW-1185">Reference proteome</keyword>
<evidence type="ECO:0000313" key="1">
    <source>
        <dbReference type="EMBL" id="EFU41290.1"/>
    </source>
</evidence>
<dbReference type="Proteomes" id="UP000003094">
    <property type="component" value="Unassembled WGS sequence"/>
</dbReference>
<dbReference type="EMBL" id="ADHJ01000021">
    <property type="protein sequence ID" value="EFU41290.1"/>
    <property type="molecule type" value="Genomic_DNA"/>
</dbReference>
<comment type="caution">
    <text evidence="1">The sequence shown here is derived from an EMBL/GenBank/DDBJ whole genome shotgun (WGS) entry which is preliminary data.</text>
</comment>
<dbReference type="KEGG" id="pvo:PVOR_14679"/>
<evidence type="ECO:0000313" key="2">
    <source>
        <dbReference type="Proteomes" id="UP000003094"/>
    </source>
</evidence>
<organism evidence="1 2">
    <name type="scientific">Paenibacillus vortex V453</name>
    <dbReference type="NCBI Taxonomy" id="715225"/>
    <lineage>
        <taxon>Bacteria</taxon>
        <taxon>Bacillati</taxon>
        <taxon>Bacillota</taxon>
        <taxon>Bacilli</taxon>
        <taxon>Bacillales</taxon>
        <taxon>Paenibacillaceae</taxon>
        <taxon>Paenibacillus</taxon>
    </lineage>
</organism>
<name>A0A2R9SV99_9BACL</name>
<protein>
    <submittedName>
        <fullName evidence="1">Uncharacterized protein</fullName>
    </submittedName>
</protein>
<accession>A0A2R9SV99</accession>